<dbReference type="Proteomes" id="UP000266005">
    <property type="component" value="Unassembled WGS sequence"/>
</dbReference>
<feature type="transmembrane region" description="Helical" evidence="6">
    <location>
        <begin position="391"/>
        <end position="410"/>
    </location>
</feature>
<dbReference type="GO" id="GO:0005886">
    <property type="term" value="C:plasma membrane"/>
    <property type="evidence" value="ECO:0007669"/>
    <property type="project" value="UniProtKB-SubCell"/>
</dbReference>
<keyword evidence="8" id="KW-1185">Reference proteome</keyword>
<dbReference type="PANTHER" id="PTHR30250">
    <property type="entry name" value="PST FAMILY PREDICTED COLANIC ACID TRANSPORTER"/>
    <property type="match status" value="1"/>
</dbReference>
<dbReference type="EMBL" id="QWGE01000001">
    <property type="protein sequence ID" value="RIJ42524.1"/>
    <property type="molecule type" value="Genomic_DNA"/>
</dbReference>
<dbReference type="InterPro" id="IPR050833">
    <property type="entry name" value="Poly_Biosynth_Transport"/>
</dbReference>
<keyword evidence="4 6" id="KW-1133">Transmembrane helix</keyword>
<evidence type="ECO:0000256" key="4">
    <source>
        <dbReference type="ARBA" id="ARBA00022989"/>
    </source>
</evidence>
<evidence type="ECO:0008006" key="9">
    <source>
        <dbReference type="Google" id="ProtNLM"/>
    </source>
</evidence>
<feature type="transmembrane region" description="Helical" evidence="6">
    <location>
        <begin position="368"/>
        <end position="385"/>
    </location>
</feature>
<comment type="subcellular location">
    <subcellularLocation>
        <location evidence="1">Cell membrane</location>
        <topology evidence="1">Multi-pass membrane protein</topology>
    </subcellularLocation>
</comment>
<accession>A0A399SHM9</accession>
<keyword evidence="3 6" id="KW-0812">Transmembrane</keyword>
<feature type="transmembrane region" description="Helical" evidence="6">
    <location>
        <begin position="42"/>
        <end position="62"/>
    </location>
</feature>
<keyword evidence="5 6" id="KW-0472">Membrane</keyword>
<dbReference type="OrthoDB" id="629958at2"/>
<evidence type="ECO:0000313" key="7">
    <source>
        <dbReference type="EMBL" id="RIJ42524.1"/>
    </source>
</evidence>
<feature type="transmembrane region" description="Helical" evidence="6">
    <location>
        <begin position="328"/>
        <end position="347"/>
    </location>
</feature>
<feature type="transmembrane region" description="Helical" evidence="6">
    <location>
        <begin position="152"/>
        <end position="173"/>
    </location>
</feature>
<dbReference type="PANTHER" id="PTHR30250:SF31">
    <property type="entry name" value="INNER MEMBRANE PROTEIN YGHQ"/>
    <property type="match status" value="1"/>
</dbReference>
<feature type="transmembrane region" description="Helical" evidence="6">
    <location>
        <begin position="297"/>
        <end position="316"/>
    </location>
</feature>
<evidence type="ECO:0000256" key="5">
    <source>
        <dbReference type="ARBA" id="ARBA00023136"/>
    </source>
</evidence>
<feature type="transmembrane region" description="Helical" evidence="6">
    <location>
        <begin position="82"/>
        <end position="108"/>
    </location>
</feature>
<feature type="transmembrane region" description="Helical" evidence="6">
    <location>
        <begin position="120"/>
        <end position="140"/>
    </location>
</feature>
<evidence type="ECO:0000256" key="2">
    <source>
        <dbReference type="ARBA" id="ARBA00022475"/>
    </source>
</evidence>
<comment type="caution">
    <text evidence="7">The sequence shown here is derived from an EMBL/GenBank/DDBJ whole genome shotgun (WGS) entry which is preliminary data.</text>
</comment>
<evidence type="ECO:0000256" key="3">
    <source>
        <dbReference type="ARBA" id="ARBA00022692"/>
    </source>
</evidence>
<feature type="transmembrane region" description="Helical" evidence="6">
    <location>
        <begin position="12"/>
        <end position="36"/>
    </location>
</feature>
<evidence type="ECO:0000313" key="8">
    <source>
        <dbReference type="Proteomes" id="UP000266005"/>
    </source>
</evidence>
<dbReference type="RefSeq" id="WP_119430407.1">
    <property type="nucleotide sequence ID" value="NZ_QWGE01000001.1"/>
</dbReference>
<dbReference type="Pfam" id="PF13440">
    <property type="entry name" value="Polysacc_synt_3"/>
    <property type="match status" value="1"/>
</dbReference>
<feature type="transmembrane region" description="Helical" evidence="6">
    <location>
        <begin position="179"/>
        <end position="200"/>
    </location>
</feature>
<reference evidence="8" key="1">
    <citation type="submission" date="2018-08" db="EMBL/GenBank/DDBJ databases">
        <title>Mucilaginibacter sp. MYSH2.</title>
        <authorList>
            <person name="Seo T."/>
        </authorList>
    </citation>
    <scope>NUCLEOTIDE SEQUENCE [LARGE SCALE GENOMIC DNA]</scope>
    <source>
        <strain evidence="8">KIRAN</strain>
    </source>
</reference>
<gene>
    <name evidence="7" type="ORF">D1627_01275</name>
</gene>
<protein>
    <recommendedName>
        <fullName evidence="9">Lipopolysaccharide biosynthesis protein</fullName>
    </recommendedName>
</protein>
<keyword evidence="2" id="KW-1003">Cell membrane</keyword>
<organism evidence="7 8">
    <name type="scientific">Pontibacter oryzae</name>
    <dbReference type="NCBI Taxonomy" id="2304593"/>
    <lineage>
        <taxon>Bacteria</taxon>
        <taxon>Pseudomonadati</taxon>
        <taxon>Bacteroidota</taxon>
        <taxon>Cytophagia</taxon>
        <taxon>Cytophagales</taxon>
        <taxon>Hymenobacteraceae</taxon>
        <taxon>Pontibacter</taxon>
    </lineage>
</organism>
<proteinExistence type="predicted"/>
<evidence type="ECO:0000256" key="6">
    <source>
        <dbReference type="SAM" id="Phobius"/>
    </source>
</evidence>
<sequence length="444" mass="48047">MKLINKFFRNPHLMSLAGNLAASGMGFLSFALLARVLPPQDLGQWVMLVTCFGVFELLRSGLVQTALTKYTGGVAMEVALPYYGAAWSLASMVTILLVVLATGAMLSFSSLAALESLVFYSKWLALVALATLPMQVALWVQQVISRFDRILIMRLVSSGLFLLMIISSAASPWALLPTIAGAFALAQLVAGLLALALGWAELRSIFSVQRASFWEMLHFGKYSMGTMLGSNLLRSSDTLLIGLFMPAQWVALYNVPQKLLEIVEIPVRSVLATALPRLAASHATGNQEDVARIWSMYLGRLALLVLPLALICFIWAEKLVTLVGGPEYVASATILRILSVYAALLPLDRLAGVGLDVVGRPALNFVKVILMLSVNVLGDLVAIRFENLELVAATSILTFATGVFFGNMILQRYLPVSAWQALLQAAGDVAGLGRRLWALAYPKS</sequence>
<evidence type="ECO:0000256" key="1">
    <source>
        <dbReference type="ARBA" id="ARBA00004651"/>
    </source>
</evidence>
<dbReference type="AlphaFoldDB" id="A0A399SHM9"/>
<name>A0A399SHM9_9BACT</name>